<dbReference type="InterPro" id="IPR044927">
    <property type="entry name" value="Endonuclea_NS_2"/>
</dbReference>
<accession>A0A7R8X7Q8</accession>
<dbReference type="OrthoDB" id="6372484at2759"/>
<dbReference type="Pfam" id="PF13930">
    <property type="entry name" value="Endonuclea_NS_2"/>
    <property type="match status" value="1"/>
</dbReference>
<dbReference type="InterPro" id="IPR044929">
    <property type="entry name" value="DNA/RNA_non-sp_Endonuclease_sf"/>
</dbReference>
<evidence type="ECO:0000313" key="4">
    <source>
        <dbReference type="Proteomes" id="UP000677054"/>
    </source>
</evidence>
<dbReference type="Gene3D" id="3.40.570.10">
    <property type="entry name" value="Extracellular Endonuclease, subunit A"/>
    <property type="match status" value="1"/>
</dbReference>
<proteinExistence type="predicted"/>
<feature type="region of interest" description="Disordered" evidence="1">
    <location>
        <begin position="70"/>
        <end position="100"/>
    </location>
</feature>
<protein>
    <recommendedName>
        <fullName evidence="2">Type VII secretion system protein EssD-like domain-containing protein</fullName>
    </recommendedName>
</protein>
<sequence length="260" mass="29709">MSLHQRSGTERSSWRCAAKSTKLSCVSYKRRSKPSKQRTVCFKGIMDYPKMDPIGYFDKNPLESIQKGLKRLQQKVHEDDQASSEQQAKQSKENAGRRTKAKLMVTEKEGWNLIGPSRARESQRASVNPNEAQIHCKKEELEHCKCTDKKCEKVHCKKENCQNNCKVIKVTVEARVHRENLRQGTVTNKKIRDGIKKLDHPGLVAGHIIAKLLGGSGTDWNNIVPMDNVFNNGAYKSFESEIREWIEKYSGMEAWIEAYA</sequence>
<gene>
    <name evidence="3" type="ORF">DSTB1V02_LOCUS2109</name>
</gene>
<dbReference type="EMBL" id="LR899739">
    <property type="protein sequence ID" value="CAD7242138.1"/>
    <property type="molecule type" value="Genomic_DNA"/>
</dbReference>
<dbReference type="Proteomes" id="UP000677054">
    <property type="component" value="Unassembled WGS sequence"/>
</dbReference>
<dbReference type="EMBL" id="CAJPEV010000222">
    <property type="protein sequence ID" value="CAG0882581.1"/>
    <property type="molecule type" value="Genomic_DNA"/>
</dbReference>
<evidence type="ECO:0000313" key="3">
    <source>
        <dbReference type="EMBL" id="CAD7242138.1"/>
    </source>
</evidence>
<evidence type="ECO:0000259" key="2">
    <source>
        <dbReference type="Pfam" id="PF13930"/>
    </source>
</evidence>
<dbReference type="AlphaFoldDB" id="A0A7R8X7Q8"/>
<evidence type="ECO:0000256" key="1">
    <source>
        <dbReference type="SAM" id="MobiDB-lite"/>
    </source>
</evidence>
<reference evidence="3" key="1">
    <citation type="submission" date="2020-11" db="EMBL/GenBank/DDBJ databases">
        <authorList>
            <person name="Tran Van P."/>
        </authorList>
    </citation>
    <scope>NUCLEOTIDE SEQUENCE</scope>
</reference>
<organism evidence="3">
    <name type="scientific">Darwinula stevensoni</name>
    <dbReference type="NCBI Taxonomy" id="69355"/>
    <lineage>
        <taxon>Eukaryota</taxon>
        <taxon>Metazoa</taxon>
        <taxon>Ecdysozoa</taxon>
        <taxon>Arthropoda</taxon>
        <taxon>Crustacea</taxon>
        <taxon>Oligostraca</taxon>
        <taxon>Ostracoda</taxon>
        <taxon>Podocopa</taxon>
        <taxon>Podocopida</taxon>
        <taxon>Darwinulocopina</taxon>
        <taxon>Darwinuloidea</taxon>
        <taxon>Darwinulidae</taxon>
        <taxon>Darwinula</taxon>
    </lineage>
</organism>
<keyword evidence="4" id="KW-1185">Reference proteome</keyword>
<feature type="domain" description="Type VII secretion system protein EssD-like" evidence="2">
    <location>
        <begin position="197"/>
        <end position="251"/>
    </location>
</feature>
<name>A0A7R8X7Q8_9CRUS</name>